<dbReference type="PANTHER" id="PTHR42681:SF1">
    <property type="entry name" value="MALONYL-COA-ACYL CARRIER PROTEIN TRANSACYLASE, MITOCHONDRIAL"/>
    <property type="match status" value="1"/>
</dbReference>
<comment type="caution">
    <text evidence="7">The sequence shown here is derived from an EMBL/GenBank/DDBJ whole genome shotgun (WGS) entry which is preliminary data.</text>
</comment>
<dbReference type="Proteomes" id="UP000070326">
    <property type="component" value="Unassembled WGS sequence"/>
</dbReference>
<dbReference type="EC" id="2.3.1.39" evidence="4"/>
<dbReference type="eggNOG" id="COG0331">
    <property type="taxonomic scope" value="Bacteria"/>
</dbReference>
<accession>A0A135YZA7</accession>
<dbReference type="PIRSF" id="PIRSF000446">
    <property type="entry name" value="Mct"/>
    <property type="match status" value="1"/>
</dbReference>
<dbReference type="SUPFAM" id="SSF52151">
    <property type="entry name" value="FabD/lysophospholipase-like"/>
    <property type="match status" value="1"/>
</dbReference>
<dbReference type="GO" id="GO:0004314">
    <property type="term" value="F:[acyl-carrier-protein] S-malonyltransferase activity"/>
    <property type="evidence" value="ECO:0007669"/>
    <property type="project" value="UniProtKB-EC"/>
</dbReference>
<dbReference type="PANTHER" id="PTHR42681">
    <property type="entry name" value="MALONYL-COA-ACYL CARRIER PROTEIN TRANSACYLASE, MITOCHONDRIAL"/>
    <property type="match status" value="1"/>
</dbReference>
<dbReference type="RefSeq" id="WP_061101527.1">
    <property type="nucleotide sequence ID" value="NZ_CP096607.1"/>
</dbReference>
<evidence type="ECO:0000313" key="8">
    <source>
        <dbReference type="Proteomes" id="UP000070326"/>
    </source>
</evidence>
<dbReference type="InterPro" id="IPR024925">
    <property type="entry name" value="Malonyl_CoA-ACP_transAc"/>
</dbReference>
<dbReference type="AlphaFoldDB" id="A0A135YZA7"/>
<protein>
    <recommendedName>
        <fullName evidence="4">Malonyl CoA-acyl carrier protein transacylase</fullName>
        <ecNumber evidence="4">2.3.1.39</ecNumber>
    </recommendedName>
</protein>
<dbReference type="InterPro" id="IPR001227">
    <property type="entry name" value="Ac_transferase_dom_sf"/>
</dbReference>
<dbReference type="InterPro" id="IPR050858">
    <property type="entry name" value="Mal-CoA-ACP_Trans/PKS_FabD"/>
</dbReference>
<dbReference type="STRING" id="1261.HMPREF3195_00078"/>
<evidence type="ECO:0000256" key="4">
    <source>
        <dbReference type="PIRNR" id="PIRNR000446"/>
    </source>
</evidence>
<dbReference type="InterPro" id="IPR016035">
    <property type="entry name" value="Acyl_Trfase/lysoPLipase"/>
</dbReference>
<dbReference type="InterPro" id="IPR014043">
    <property type="entry name" value="Acyl_transferase_dom"/>
</dbReference>
<evidence type="ECO:0000259" key="6">
    <source>
        <dbReference type="SMART" id="SM00827"/>
    </source>
</evidence>
<proteinExistence type="inferred from homology"/>
<organism evidence="7 8">
    <name type="scientific">Peptostreptococcus anaerobius</name>
    <dbReference type="NCBI Taxonomy" id="1261"/>
    <lineage>
        <taxon>Bacteria</taxon>
        <taxon>Bacillati</taxon>
        <taxon>Bacillota</taxon>
        <taxon>Clostridia</taxon>
        <taxon>Peptostreptococcales</taxon>
        <taxon>Peptostreptococcaceae</taxon>
        <taxon>Peptostreptococcus</taxon>
    </lineage>
</organism>
<dbReference type="InterPro" id="IPR016036">
    <property type="entry name" value="Malonyl_transacylase_ACP-bd"/>
</dbReference>
<dbReference type="GO" id="GO:0006633">
    <property type="term" value="P:fatty acid biosynthetic process"/>
    <property type="evidence" value="ECO:0007669"/>
    <property type="project" value="TreeGrafter"/>
</dbReference>
<dbReference type="Pfam" id="PF00698">
    <property type="entry name" value="Acyl_transf_1"/>
    <property type="match status" value="1"/>
</dbReference>
<sequence>MTKKIAIVFPGQGSQYEAMGKDLLGSRVYKLAKDILDKDTYEAIANANIEDISKTRYAQPAIFMNSMALLDELLNKYKNLEVAAMAGLSLGEYSALCSSAMIGLEKAIRLVAKRGQIMGQGVKGQGTMLAIMKTPLDTIEEIVCQVKKSNPDIKNLDIANINCPGQIVVGGDFSAIDKLEYACKERSIKKTVKLNVEGPFHTSVLKPSAEIFRQELEKIDFKFNKDIKVYKNLDASAYGQDQDYVDILMKQMYSRVMFEQTIKNMIDDGIDTFIEVGPGKSLAGFIKKIDKTKKVINIQNLDDIREMSEV</sequence>
<evidence type="ECO:0000313" key="7">
    <source>
        <dbReference type="EMBL" id="KXI14707.1"/>
    </source>
</evidence>
<feature type="domain" description="Malonyl-CoA:ACP transacylase (MAT)" evidence="6">
    <location>
        <begin position="8"/>
        <end position="303"/>
    </location>
</feature>
<feature type="active site" evidence="5">
    <location>
        <position position="89"/>
    </location>
</feature>
<evidence type="ECO:0000256" key="3">
    <source>
        <dbReference type="ARBA" id="ARBA00048462"/>
    </source>
</evidence>
<dbReference type="Gene3D" id="3.40.366.10">
    <property type="entry name" value="Malonyl-Coenzyme A Acyl Carrier Protein, domain 2"/>
    <property type="match status" value="1"/>
</dbReference>
<evidence type="ECO:0000256" key="5">
    <source>
        <dbReference type="PIRSR" id="PIRSR000446-1"/>
    </source>
</evidence>
<name>A0A135YZA7_9FIRM</name>
<gene>
    <name evidence="7" type="ORF">HMPREF3195_00078</name>
</gene>
<reference evidence="7 8" key="1">
    <citation type="submission" date="2016-02" db="EMBL/GenBank/DDBJ databases">
        <authorList>
            <person name="Wen L."/>
            <person name="He K."/>
            <person name="Yang H."/>
        </authorList>
    </citation>
    <scope>NUCLEOTIDE SEQUENCE [LARGE SCALE GENOMIC DNA]</scope>
    <source>
        <strain evidence="7 8">MJR8628A</strain>
    </source>
</reference>
<keyword evidence="1 4" id="KW-0808">Transferase</keyword>
<evidence type="ECO:0000256" key="2">
    <source>
        <dbReference type="ARBA" id="ARBA00023315"/>
    </source>
</evidence>
<dbReference type="SMART" id="SM00827">
    <property type="entry name" value="PKS_AT"/>
    <property type="match status" value="1"/>
</dbReference>
<dbReference type="SUPFAM" id="SSF55048">
    <property type="entry name" value="Probable ACP-binding domain of malonyl-CoA ACP transacylase"/>
    <property type="match status" value="1"/>
</dbReference>
<feature type="active site" evidence="5">
    <location>
        <position position="201"/>
    </location>
</feature>
<keyword evidence="2 4" id="KW-0012">Acyltransferase</keyword>
<evidence type="ECO:0000256" key="1">
    <source>
        <dbReference type="ARBA" id="ARBA00022679"/>
    </source>
</evidence>
<comment type="catalytic activity">
    <reaction evidence="3 4">
        <text>holo-[ACP] + malonyl-CoA = malonyl-[ACP] + CoA</text>
        <dbReference type="Rhea" id="RHEA:41792"/>
        <dbReference type="Rhea" id="RHEA-COMP:9623"/>
        <dbReference type="Rhea" id="RHEA-COMP:9685"/>
        <dbReference type="ChEBI" id="CHEBI:57287"/>
        <dbReference type="ChEBI" id="CHEBI:57384"/>
        <dbReference type="ChEBI" id="CHEBI:64479"/>
        <dbReference type="ChEBI" id="CHEBI:78449"/>
        <dbReference type="EC" id="2.3.1.39"/>
    </reaction>
</comment>
<dbReference type="Gene3D" id="3.30.70.250">
    <property type="entry name" value="Malonyl-CoA ACP transacylase, ACP-binding"/>
    <property type="match status" value="1"/>
</dbReference>
<dbReference type="EMBL" id="LSQZ01000002">
    <property type="protein sequence ID" value="KXI14707.1"/>
    <property type="molecule type" value="Genomic_DNA"/>
</dbReference>
<comment type="similarity">
    <text evidence="4">Belongs to the fabD family.</text>
</comment>
<dbReference type="PATRIC" id="fig|1261.5.peg.80"/>